<dbReference type="OrthoDB" id="9811121at2"/>
<dbReference type="InterPro" id="IPR001110">
    <property type="entry name" value="UPF0012_CS"/>
</dbReference>
<proteinExistence type="inferred from homology"/>
<dbReference type="PROSITE" id="PS50263">
    <property type="entry name" value="CN_HYDROLASE"/>
    <property type="match status" value="1"/>
</dbReference>
<name>A0A420DP57_9RHOB</name>
<comment type="caution">
    <text evidence="4">The sequence shown here is derived from an EMBL/GenBank/DDBJ whole genome shotgun (WGS) entry which is preliminary data.</text>
</comment>
<evidence type="ECO:0000256" key="2">
    <source>
        <dbReference type="ARBA" id="ARBA00022801"/>
    </source>
</evidence>
<dbReference type="CDD" id="cd07576">
    <property type="entry name" value="R-amidase_like"/>
    <property type="match status" value="1"/>
</dbReference>
<evidence type="ECO:0000259" key="3">
    <source>
        <dbReference type="PROSITE" id="PS50263"/>
    </source>
</evidence>
<dbReference type="Gene3D" id="3.60.110.10">
    <property type="entry name" value="Carbon-nitrogen hydrolase"/>
    <property type="match status" value="1"/>
</dbReference>
<dbReference type="SUPFAM" id="SSF56317">
    <property type="entry name" value="Carbon-nitrogen hydrolase"/>
    <property type="match status" value="1"/>
</dbReference>
<keyword evidence="2" id="KW-0378">Hydrolase</keyword>
<dbReference type="InterPro" id="IPR044083">
    <property type="entry name" value="RamA-like"/>
</dbReference>
<dbReference type="PROSITE" id="PS01227">
    <property type="entry name" value="UPF0012"/>
    <property type="match status" value="1"/>
</dbReference>
<sequence length="262" mass="28634">MKIALWQTTPDDDIGNSLKRLAAAVEAAVRAQADLLVSPEMFIGGYNIGETAVRKHSEVYEDVKRQLCDLAAHHKIALIIGLPAPHGTLPFNSCIAIDEMGIQQALYHKTHLYGDVDRKQFSPGAMLSPIFELGGWQIGLAICYDIEFPEVARDLALRGADLIITPTANMAPFDSVATRLVPARAEENAVYVAYCNYLGTEGAFHYNGLSCLCGPDGKDLVRAGVDDIGLFFGTLTRDALQTARGKQCHLRDRRPDLYGKSE</sequence>
<dbReference type="STRING" id="1443111.Z949_2478"/>
<dbReference type="InterPro" id="IPR050345">
    <property type="entry name" value="Aliph_Amidase/BUP"/>
</dbReference>
<evidence type="ECO:0000313" key="4">
    <source>
        <dbReference type="EMBL" id="RKE95959.1"/>
    </source>
</evidence>
<dbReference type="RefSeq" id="WP_025062913.1">
    <property type="nucleotide sequence ID" value="NZ_RAQK01000001.1"/>
</dbReference>
<evidence type="ECO:0000313" key="5">
    <source>
        <dbReference type="Proteomes" id="UP000284407"/>
    </source>
</evidence>
<evidence type="ECO:0000256" key="1">
    <source>
        <dbReference type="ARBA" id="ARBA00010613"/>
    </source>
</evidence>
<dbReference type="Proteomes" id="UP000284407">
    <property type="component" value="Unassembled WGS sequence"/>
</dbReference>
<dbReference type="InterPro" id="IPR036526">
    <property type="entry name" value="C-N_Hydrolase_sf"/>
</dbReference>
<keyword evidence="5" id="KW-1185">Reference proteome</keyword>
<dbReference type="PANTHER" id="PTHR43674:SF2">
    <property type="entry name" value="BETA-UREIDOPROPIONASE"/>
    <property type="match status" value="1"/>
</dbReference>
<dbReference type="InterPro" id="IPR003010">
    <property type="entry name" value="C-N_Hydrolase"/>
</dbReference>
<accession>A0A420DP57</accession>
<dbReference type="EMBL" id="RAQK01000001">
    <property type="protein sequence ID" value="RKE95959.1"/>
    <property type="molecule type" value="Genomic_DNA"/>
</dbReference>
<gene>
    <name evidence="4" type="ORF">C8N30_0509</name>
</gene>
<protein>
    <submittedName>
        <fullName evidence="4">5-aminopentanamidase</fullName>
    </submittedName>
</protein>
<dbReference type="GO" id="GO:0016811">
    <property type="term" value="F:hydrolase activity, acting on carbon-nitrogen (but not peptide) bonds, in linear amides"/>
    <property type="evidence" value="ECO:0007669"/>
    <property type="project" value="TreeGrafter"/>
</dbReference>
<reference evidence="4 5" key="1">
    <citation type="submission" date="2018-09" db="EMBL/GenBank/DDBJ databases">
        <title>Genomic Encyclopedia of Archaeal and Bacterial Type Strains, Phase II (KMG-II): from individual species to whole genera.</title>
        <authorList>
            <person name="Goeker M."/>
        </authorList>
    </citation>
    <scope>NUCLEOTIDE SEQUENCE [LARGE SCALE GENOMIC DNA]</scope>
    <source>
        <strain evidence="4 5">DSM 11458</strain>
    </source>
</reference>
<organism evidence="4 5">
    <name type="scientific">Sulfitobacter guttiformis</name>
    <dbReference type="NCBI Taxonomy" id="74349"/>
    <lineage>
        <taxon>Bacteria</taxon>
        <taxon>Pseudomonadati</taxon>
        <taxon>Pseudomonadota</taxon>
        <taxon>Alphaproteobacteria</taxon>
        <taxon>Rhodobacterales</taxon>
        <taxon>Roseobacteraceae</taxon>
        <taxon>Sulfitobacter</taxon>
    </lineage>
</organism>
<dbReference type="Pfam" id="PF00795">
    <property type="entry name" value="CN_hydrolase"/>
    <property type="match status" value="1"/>
</dbReference>
<comment type="similarity">
    <text evidence="1">Belongs to the carbon-nitrogen hydrolase superfamily. NIT1/NIT2 family.</text>
</comment>
<dbReference type="PANTHER" id="PTHR43674">
    <property type="entry name" value="NITRILASE C965.09-RELATED"/>
    <property type="match status" value="1"/>
</dbReference>
<feature type="domain" description="CN hydrolase" evidence="3">
    <location>
        <begin position="1"/>
        <end position="237"/>
    </location>
</feature>
<dbReference type="AlphaFoldDB" id="A0A420DP57"/>